<proteinExistence type="predicted"/>
<comment type="caution">
    <text evidence="1">The sequence shown here is derived from an EMBL/GenBank/DDBJ whole genome shotgun (WGS) entry which is preliminary data.</text>
</comment>
<protein>
    <submittedName>
        <fullName evidence="1">Uncharacterized protein</fullName>
    </submittedName>
</protein>
<keyword evidence="2" id="KW-1185">Reference proteome</keyword>
<sequence>MAERANEEINRCDKAEPQVDVFIMAAKTVIHLSVPATLPLCSKLITEPDYGTRVRAAELCRASGFVLRDIYYVMNDSRPTDTRAALRRHAPFPMMSQDCTAAPSNECR</sequence>
<organism evidence="1 2">
    <name type="scientific">Portunus trituberculatus</name>
    <name type="common">Swimming crab</name>
    <name type="synonym">Neptunus trituberculatus</name>
    <dbReference type="NCBI Taxonomy" id="210409"/>
    <lineage>
        <taxon>Eukaryota</taxon>
        <taxon>Metazoa</taxon>
        <taxon>Ecdysozoa</taxon>
        <taxon>Arthropoda</taxon>
        <taxon>Crustacea</taxon>
        <taxon>Multicrustacea</taxon>
        <taxon>Malacostraca</taxon>
        <taxon>Eumalacostraca</taxon>
        <taxon>Eucarida</taxon>
        <taxon>Decapoda</taxon>
        <taxon>Pleocyemata</taxon>
        <taxon>Brachyura</taxon>
        <taxon>Eubrachyura</taxon>
        <taxon>Portunoidea</taxon>
        <taxon>Portunidae</taxon>
        <taxon>Portuninae</taxon>
        <taxon>Portunus</taxon>
    </lineage>
</organism>
<name>A0A5B7FSS2_PORTR</name>
<evidence type="ECO:0000313" key="1">
    <source>
        <dbReference type="EMBL" id="MPC49562.1"/>
    </source>
</evidence>
<dbReference type="Proteomes" id="UP000324222">
    <property type="component" value="Unassembled WGS sequence"/>
</dbReference>
<dbReference type="EMBL" id="VSRR010008954">
    <property type="protein sequence ID" value="MPC49562.1"/>
    <property type="molecule type" value="Genomic_DNA"/>
</dbReference>
<reference evidence="1 2" key="1">
    <citation type="submission" date="2019-05" db="EMBL/GenBank/DDBJ databases">
        <title>Another draft genome of Portunus trituberculatus and its Hox gene families provides insights of decapod evolution.</title>
        <authorList>
            <person name="Jeong J.-H."/>
            <person name="Song I."/>
            <person name="Kim S."/>
            <person name="Choi T."/>
            <person name="Kim D."/>
            <person name="Ryu S."/>
            <person name="Kim W."/>
        </authorList>
    </citation>
    <scope>NUCLEOTIDE SEQUENCE [LARGE SCALE GENOMIC DNA]</scope>
    <source>
        <tissue evidence="1">Muscle</tissue>
    </source>
</reference>
<accession>A0A5B7FSS2</accession>
<gene>
    <name evidence="1" type="ORF">E2C01_043368</name>
</gene>
<dbReference type="AlphaFoldDB" id="A0A5B7FSS2"/>
<evidence type="ECO:0000313" key="2">
    <source>
        <dbReference type="Proteomes" id="UP000324222"/>
    </source>
</evidence>